<dbReference type="InterPro" id="IPR007488">
    <property type="entry name" value="DUF535"/>
</dbReference>
<dbReference type="GO" id="GO:0006974">
    <property type="term" value="P:DNA damage response"/>
    <property type="evidence" value="ECO:0007669"/>
    <property type="project" value="TreeGrafter"/>
</dbReference>
<evidence type="ECO:0000313" key="1">
    <source>
        <dbReference type="EMBL" id="MQR02171.1"/>
    </source>
</evidence>
<accession>A0A843YY40</accession>
<dbReference type="PANTHER" id="PTHR38785:SF1">
    <property type="entry name" value="HOMOLOG OF VIRK"/>
    <property type="match status" value="1"/>
</dbReference>
<dbReference type="OrthoDB" id="1238765at2"/>
<reference evidence="1 2" key="1">
    <citation type="submission" date="2019-10" db="EMBL/GenBank/DDBJ databases">
        <title>Glaciimonas soli sp. nov., a psychrophilic bacterium isolated from the forest soil of a high elevation mountain in Taiwan.</title>
        <authorList>
            <person name="Wang L.-T."/>
            <person name="Shieh W.Y."/>
        </authorList>
    </citation>
    <scope>NUCLEOTIDE SEQUENCE [LARGE SCALE GENOMIC DNA]</scope>
    <source>
        <strain evidence="1 2">GS1</strain>
    </source>
</reference>
<protein>
    <submittedName>
        <fullName evidence="1">DUF535 domain-containing protein</fullName>
    </submittedName>
</protein>
<dbReference type="Proteomes" id="UP000451565">
    <property type="component" value="Unassembled WGS sequence"/>
</dbReference>
<proteinExistence type="predicted"/>
<dbReference type="PANTHER" id="PTHR38785">
    <property type="entry name" value="HOMOLOG OF VIRK"/>
    <property type="match status" value="1"/>
</dbReference>
<sequence>MYLYVSKCIFIFQYHCPPMTSPYTPFIEWLLHAPTGLLRSFAVNDAISISQRPAQRTTKINLHAGQSDSIGYLSFVAKQVKNSFRTLANYHHTKQWLCYWNTSPQHMQLASATPRLMQKIYRPYQSIRLSIQDRLALLTSHYNFVLQHGLGSLTLRAANSPVLLVSFNGKSDTTYEIYLSAMATLDREGELVLELCSNQQLLFSIAFTFCNKELQPCVRVGCLQGPRGDDRQERVRAATRDMFGLRPKNLVLRLVREIAQEFGCKNVILVSNEHRVMQYTRKDKLFANYDEFWLESGAIRRTDGDFQLACDHIPVTNLEEIPSSKRSEARKRITLTANAAAAIRGYLSNYYHPS</sequence>
<dbReference type="AlphaFoldDB" id="A0A843YY40"/>
<gene>
    <name evidence="1" type="ORF">GEV47_15955</name>
</gene>
<keyword evidence="2" id="KW-1185">Reference proteome</keyword>
<dbReference type="EMBL" id="WINI01000008">
    <property type="protein sequence ID" value="MQR02171.1"/>
    <property type="molecule type" value="Genomic_DNA"/>
</dbReference>
<organism evidence="1 2">
    <name type="scientific">Glaciimonas soli</name>
    <dbReference type="NCBI Taxonomy" id="2590999"/>
    <lineage>
        <taxon>Bacteria</taxon>
        <taxon>Pseudomonadati</taxon>
        <taxon>Pseudomonadota</taxon>
        <taxon>Betaproteobacteria</taxon>
        <taxon>Burkholderiales</taxon>
        <taxon>Oxalobacteraceae</taxon>
        <taxon>Glaciimonas</taxon>
    </lineage>
</organism>
<comment type="caution">
    <text evidence="1">The sequence shown here is derived from an EMBL/GenBank/DDBJ whole genome shotgun (WGS) entry which is preliminary data.</text>
</comment>
<name>A0A843YY40_9BURK</name>
<dbReference type="Pfam" id="PF04393">
    <property type="entry name" value="DUF535"/>
    <property type="match status" value="1"/>
</dbReference>
<evidence type="ECO:0000313" key="2">
    <source>
        <dbReference type="Proteomes" id="UP000451565"/>
    </source>
</evidence>